<reference evidence="6" key="1">
    <citation type="journal article" date="2012" name="Nat. Genet.">
        <title>Whole-genome sequence of Schistosoma haematobium.</title>
        <authorList>
            <person name="Young N.D."/>
            <person name="Jex A.R."/>
            <person name="Li B."/>
            <person name="Liu S."/>
            <person name="Yang L."/>
            <person name="Xiong Z."/>
            <person name="Li Y."/>
            <person name="Cantacessi C."/>
            <person name="Hall R.S."/>
            <person name="Xu X."/>
            <person name="Chen F."/>
            <person name="Wu X."/>
            <person name="Zerlotini A."/>
            <person name="Oliveira G."/>
            <person name="Hofmann A."/>
            <person name="Zhang G."/>
            <person name="Fang X."/>
            <person name="Kang Y."/>
            <person name="Campbell B.E."/>
            <person name="Loukas A."/>
            <person name="Ranganathan S."/>
            <person name="Rollinson D."/>
            <person name="Rinaldi G."/>
            <person name="Brindley P.J."/>
            <person name="Yang H."/>
            <person name="Wang J."/>
            <person name="Wang J."/>
            <person name="Gasser R.B."/>
        </authorList>
    </citation>
    <scope>NUCLEOTIDE SEQUENCE [LARGE SCALE GENOMIC DNA]</scope>
</reference>
<sequence>MLCDSVGSTSNCNGSSSANSRNVHMSNNLGLQVEQVRWFYRDSNNKRWVPFSGYDSINLELNYRSRLVCNKSDCLFDQTGAAICNSEQSSVNHKVSVRGGIYEADIDRRCCVPTYWPVERCPARILRGTWFREGYGGTLEPFDDESMAERLEAEYISWYLRKPQNIAISDKPLYSNSSLFTRIDVSTPLHSVVSAPTLRYADAIKTSELVAENSQSSRSENKDLTIGVENYSDDNVCGSTVLKKRVLGTRLCRGFNDLALKEDKIADVSHLCFVIHGIGQKMGTNLILNNCNELRDTCDKIKTRYFSHLDKENKRVEFLPVEWRTVLQLDGNTVESITPVHLRGLRTVLNCSAMDIMYYTSPLYRAEIICSLKSELNRLYDMFRRLNPDFESRGGKVSIIAHSLGCVLVYDLITGWNQVHDNDPLTEILLNKSTDKNIFFHSASTKLSNITDKTLPNNNLNVLYPDHRLSSNGNLEQIARVNIRLETARTLVNNLQQELSSLLFTRDNHMNCDSQKSNVSNNHQDDQSVYSKPSVCHPNSSLHQQNPLLFADNLENLFCLGSPLGVYLVLRGIRPGPFQTQDSILPRKICPRIFNIYHPADPVAYRLEPLILKYYSTIQPALIHRVDAVSKPCYDTLPLLEYSGKEFKHPKPQNCHQQVAKNPCSDTNQLITTQDADSSRRSSIASRLFGFFSRAPYLPGGSQETGGIDLTLSEKLSNHDNDEKINSMEKCSEFCNSTNKKDQKTTNSLTSSLSSNDLFENDLCCYEPLQLECRLDFELQISRYENMYLSLLTSHTSYWTNPDICNFVLRPTNQITYAGSTIQHACSVMTTPVFIEWYLNTNKIGSCLFQTNTTTNTFGDPKFQIIIGQYTEKLLPICQLIVTNIDFVDTGEYKCKTIHHDSESDTASAYILVSYPIRKLELHIDNETSLSVGQRTYIECQARAGKPAPQIRLNLGGLPISEARVVQKVDVEGLITSTATANIKLTNTHHWQLLTCHVDMQAYRNVNQTFKVIHLSDYGMFKNY</sequence>
<evidence type="ECO:0000256" key="3">
    <source>
        <dbReference type="SAM" id="MobiDB-lite"/>
    </source>
</evidence>
<dbReference type="InterPro" id="IPR036179">
    <property type="entry name" value="Ig-like_dom_sf"/>
</dbReference>
<dbReference type="SMART" id="SM01127">
    <property type="entry name" value="DDHD"/>
    <property type="match status" value="1"/>
</dbReference>
<feature type="domain" description="DDHD" evidence="5">
    <location>
        <begin position="550"/>
        <end position="814"/>
    </location>
</feature>
<name>A0A095BY33_SCHHA</name>
<evidence type="ECO:0000259" key="5">
    <source>
        <dbReference type="PROSITE" id="PS51043"/>
    </source>
</evidence>
<dbReference type="InterPro" id="IPR058055">
    <property type="entry name" value="PA-PLA1"/>
</dbReference>
<comment type="similarity">
    <text evidence="2">Belongs to the PA-PLA1 family.</text>
</comment>
<dbReference type="InterPro" id="IPR004177">
    <property type="entry name" value="DDHD_dom"/>
</dbReference>
<accession>A0A095BY33</accession>
<dbReference type="AlphaFoldDB" id="A0A095BY33"/>
<proteinExistence type="inferred from homology"/>
<dbReference type="STRING" id="6185.A0A095BY33"/>
<dbReference type="EMBL" id="KL250584">
    <property type="protein sequence ID" value="KGB34033.1"/>
    <property type="molecule type" value="Genomic_DNA"/>
</dbReference>
<dbReference type="GO" id="GO:0046872">
    <property type="term" value="F:metal ion binding"/>
    <property type="evidence" value="ECO:0007669"/>
    <property type="project" value="InterPro"/>
</dbReference>
<dbReference type="Gene3D" id="2.60.40.10">
    <property type="entry name" value="Immunoglobulins"/>
    <property type="match status" value="2"/>
</dbReference>
<dbReference type="PANTHER" id="PTHR23509:SF48">
    <property type="entry name" value="INTRACELLULAR PHOSPHOLIPASE A1"/>
    <property type="match status" value="1"/>
</dbReference>
<gene>
    <name evidence="6" type="ORF">MS3_02226</name>
</gene>
<dbReference type="GO" id="GO:0005737">
    <property type="term" value="C:cytoplasm"/>
    <property type="evidence" value="ECO:0007669"/>
    <property type="project" value="TreeGrafter"/>
</dbReference>
<dbReference type="PANTHER" id="PTHR23509">
    <property type="entry name" value="PA-PL1 PHOSPHOLIPASE FAMILY"/>
    <property type="match status" value="1"/>
</dbReference>
<dbReference type="InterPro" id="IPR013162">
    <property type="entry name" value="CD80_C2-set"/>
</dbReference>
<dbReference type="SUPFAM" id="SSF48726">
    <property type="entry name" value="Immunoglobulin"/>
    <property type="match status" value="2"/>
</dbReference>
<feature type="region of interest" description="Disordered" evidence="3">
    <location>
        <begin position="513"/>
        <end position="536"/>
    </location>
</feature>
<dbReference type="PROSITE" id="PS50835">
    <property type="entry name" value="IG_LIKE"/>
    <property type="match status" value="1"/>
</dbReference>
<keyword evidence="1" id="KW-1015">Disulfide bond</keyword>
<organism evidence="6">
    <name type="scientific">Schistosoma haematobium</name>
    <name type="common">Blood fluke</name>
    <dbReference type="NCBI Taxonomy" id="6185"/>
    <lineage>
        <taxon>Eukaryota</taxon>
        <taxon>Metazoa</taxon>
        <taxon>Spiralia</taxon>
        <taxon>Lophotrochozoa</taxon>
        <taxon>Platyhelminthes</taxon>
        <taxon>Trematoda</taxon>
        <taxon>Digenea</taxon>
        <taxon>Strigeidida</taxon>
        <taxon>Schistosomatoidea</taxon>
        <taxon>Schistosomatidae</taxon>
        <taxon>Schistosoma</taxon>
    </lineage>
</organism>
<dbReference type="PROSITE" id="PS51043">
    <property type="entry name" value="DDHD"/>
    <property type="match status" value="1"/>
</dbReference>
<dbReference type="InterPro" id="IPR013783">
    <property type="entry name" value="Ig-like_fold"/>
</dbReference>
<dbReference type="Pfam" id="PF08205">
    <property type="entry name" value="C2-set_2"/>
    <property type="match status" value="1"/>
</dbReference>
<evidence type="ECO:0000256" key="1">
    <source>
        <dbReference type="ARBA" id="ARBA00023157"/>
    </source>
</evidence>
<evidence type="ECO:0000259" key="4">
    <source>
        <dbReference type="PROSITE" id="PS50835"/>
    </source>
</evidence>
<protein>
    <submittedName>
        <fullName evidence="6">Phospholipase DDHD1</fullName>
    </submittedName>
</protein>
<evidence type="ECO:0000313" key="6">
    <source>
        <dbReference type="EMBL" id="KGB34033.1"/>
    </source>
</evidence>
<dbReference type="Pfam" id="PF02862">
    <property type="entry name" value="DDHD"/>
    <property type="match status" value="1"/>
</dbReference>
<dbReference type="InterPro" id="IPR007110">
    <property type="entry name" value="Ig-like_dom"/>
</dbReference>
<feature type="domain" description="Ig-like" evidence="4">
    <location>
        <begin position="802"/>
        <end position="912"/>
    </location>
</feature>
<evidence type="ECO:0000256" key="2">
    <source>
        <dbReference type="ARBA" id="ARBA00038464"/>
    </source>
</evidence>
<dbReference type="GO" id="GO:0004620">
    <property type="term" value="F:phospholipase activity"/>
    <property type="evidence" value="ECO:0007669"/>
    <property type="project" value="TreeGrafter"/>
</dbReference>